<keyword evidence="2" id="KW-1185">Reference proteome</keyword>
<accession>A0ABD1TXW9</accession>
<evidence type="ECO:0000313" key="2">
    <source>
        <dbReference type="Proteomes" id="UP001604336"/>
    </source>
</evidence>
<proteinExistence type="predicted"/>
<dbReference type="EMBL" id="JBFOLK010000004">
    <property type="protein sequence ID" value="KAL2517572.1"/>
    <property type="molecule type" value="Genomic_DNA"/>
</dbReference>
<name>A0ABD1TXW9_9LAMI</name>
<protein>
    <submittedName>
        <fullName evidence="1">Retrovirus-related Pol polyprotein from transposon RE1</fullName>
    </submittedName>
</protein>
<organism evidence="1 2">
    <name type="scientific">Abeliophyllum distichum</name>
    <dbReference type="NCBI Taxonomy" id="126358"/>
    <lineage>
        <taxon>Eukaryota</taxon>
        <taxon>Viridiplantae</taxon>
        <taxon>Streptophyta</taxon>
        <taxon>Embryophyta</taxon>
        <taxon>Tracheophyta</taxon>
        <taxon>Spermatophyta</taxon>
        <taxon>Magnoliopsida</taxon>
        <taxon>eudicotyledons</taxon>
        <taxon>Gunneridae</taxon>
        <taxon>Pentapetalae</taxon>
        <taxon>asterids</taxon>
        <taxon>lamiids</taxon>
        <taxon>Lamiales</taxon>
        <taxon>Oleaceae</taxon>
        <taxon>Forsythieae</taxon>
        <taxon>Abeliophyllum</taxon>
    </lineage>
</organism>
<dbReference type="AlphaFoldDB" id="A0ABD1TXW9"/>
<evidence type="ECO:0000313" key="1">
    <source>
        <dbReference type="EMBL" id="KAL2517572.1"/>
    </source>
</evidence>
<sequence>MDMEAIVDMDEIMGEIMGETITNMVATLRSTKQKKTTHPKRKYEENCHNYGMKGHLPRTYHTTKNLVDLYHKLIKKKDNVVTNFANFDDRVDVTHLDVSDFFAGPSGNIDNLIRGVC</sequence>
<reference evidence="2" key="1">
    <citation type="submission" date="2024-07" db="EMBL/GenBank/DDBJ databases">
        <title>Two chromosome-level genome assemblies of Korean endemic species Abeliophyllum distichum and Forsythia ovata (Oleaceae).</title>
        <authorList>
            <person name="Jang H."/>
        </authorList>
    </citation>
    <scope>NUCLEOTIDE SEQUENCE [LARGE SCALE GENOMIC DNA]</scope>
</reference>
<dbReference type="Proteomes" id="UP001604336">
    <property type="component" value="Unassembled WGS sequence"/>
</dbReference>
<gene>
    <name evidence="1" type="ORF">Adt_13819</name>
</gene>
<comment type="caution">
    <text evidence="1">The sequence shown here is derived from an EMBL/GenBank/DDBJ whole genome shotgun (WGS) entry which is preliminary data.</text>
</comment>